<dbReference type="SMART" id="SM00387">
    <property type="entry name" value="HATPase_c"/>
    <property type="match status" value="1"/>
</dbReference>
<dbReference type="PANTHER" id="PTHR43304:SF1">
    <property type="entry name" value="PAC DOMAIN-CONTAINING PROTEIN"/>
    <property type="match status" value="1"/>
</dbReference>
<feature type="domain" description="PAS" evidence="8">
    <location>
        <begin position="640"/>
        <end position="710"/>
    </location>
</feature>
<dbReference type="PANTHER" id="PTHR43304">
    <property type="entry name" value="PHYTOCHROME-LIKE PROTEIN CPH1"/>
    <property type="match status" value="1"/>
</dbReference>
<keyword evidence="3" id="KW-0597">Phosphoprotein</keyword>
<name>A0A6C0GLI6_9BACT</name>
<dbReference type="InterPro" id="IPR013656">
    <property type="entry name" value="PAS_4"/>
</dbReference>
<evidence type="ECO:0000256" key="1">
    <source>
        <dbReference type="ARBA" id="ARBA00000085"/>
    </source>
</evidence>
<dbReference type="PRINTS" id="PR00344">
    <property type="entry name" value="BCTRLSENSOR"/>
</dbReference>
<dbReference type="EC" id="2.7.13.3" evidence="2"/>
<feature type="coiled-coil region" evidence="6">
    <location>
        <begin position="283"/>
        <end position="314"/>
    </location>
</feature>
<dbReference type="InterPro" id="IPR036097">
    <property type="entry name" value="HisK_dim/P_sf"/>
</dbReference>
<dbReference type="SUPFAM" id="SSF55874">
    <property type="entry name" value="ATPase domain of HSP90 chaperone/DNA topoisomerase II/histidine kinase"/>
    <property type="match status" value="1"/>
</dbReference>
<proteinExistence type="predicted"/>
<dbReference type="InterPro" id="IPR013655">
    <property type="entry name" value="PAS_fold_3"/>
</dbReference>
<dbReference type="InterPro" id="IPR005467">
    <property type="entry name" value="His_kinase_dom"/>
</dbReference>
<evidence type="ECO:0000259" key="7">
    <source>
        <dbReference type="PROSITE" id="PS50109"/>
    </source>
</evidence>
<gene>
    <name evidence="10" type="ORF">GXP67_20755</name>
</gene>
<feature type="coiled-coil region" evidence="6">
    <location>
        <begin position="1014"/>
        <end position="1048"/>
    </location>
</feature>
<dbReference type="InterPro" id="IPR003594">
    <property type="entry name" value="HATPase_dom"/>
</dbReference>
<dbReference type="Proteomes" id="UP000480178">
    <property type="component" value="Chromosome"/>
</dbReference>
<feature type="domain" description="PAC" evidence="9">
    <location>
        <begin position="837"/>
        <end position="890"/>
    </location>
</feature>
<accession>A0A6C0GLI6</accession>
<dbReference type="InterPro" id="IPR052162">
    <property type="entry name" value="Sensor_kinase/Photoreceptor"/>
</dbReference>
<evidence type="ECO:0000256" key="5">
    <source>
        <dbReference type="ARBA" id="ARBA00022777"/>
    </source>
</evidence>
<feature type="coiled-coil region" evidence="6">
    <location>
        <begin position="446"/>
        <end position="512"/>
    </location>
</feature>
<dbReference type="Pfam" id="PF08448">
    <property type="entry name" value="PAS_4"/>
    <property type="match status" value="5"/>
</dbReference>
<feature type="domain" description="Histidine kinase" evidence="7">
    <location>
        <begin position="1062"/>
        <end position="1279"/>
    </location>
</feature>
<evidence type="ECO:0000256" key="6">
    <source>
        <dbReference type="SAM" id="Coils"/>
    </source>
</evidence>
<dbReference type="InterPro" id="IPR036890">
    <property type="entry name" value="HATPase_C_sf"/>
</dbReference>
<keyword evidence="5" id="KW-0418">Kinase</keyword>
<protein>
    <recommendedName>
        <fullName evidence="2">histidine kinase</fullName>
        <ecNumber evidence="2">2.7.13.3</ecNumber>
    </recommendedName>
</protein>
<dbReference type="Pfam" id="PF08447">
    <property type="entry name" value="PAS_3"/>
    <property type="match status" value="2"/>
</dbReference>
<keyword evidence="6" id="KW-0175">Coiled coil</keyword>
<dbReference type="InterPro" id="IPR001610">
    <property type="entry name" value="PAC"/>
</dbReference>
<organism evidence="10 11">
    <name type="scientific">Rhodocytophaga rosea</name>
    <dbReference type="NCBI Taxonomy" id="2704465"/>
    <lineage>
        <taxon>Bacteria</taxon>
        <taxon>Pseudomonadati</taxon>
        <taxon>Bacteroidota</taxon>
        <taxon>Cytophagia</taxon>
        <taxon>Cytophagales</taxon>
        <taxon>Rhodocytophagaceae</taxon>
        <taxon>Rhodocytophaga</taxon>
    </lineage>
</organism>
<dbReference type="Gene3D" id="3.30.450.20">
    <property type="entry name" value="PAS domain"/>
    <property type="match status" value="7"/>
</dbReference>
<dbReference type="SUPFAM" id="SSF47384">
    <property type="entry name" value="Homodimeric domain of signal transducing histidine kinase"/>
    <property type="match status" value="1"/>
</dbReference>
<dbReference type="SMART" id="SM00388">
    <property type="entry name" value="HisKA"/>
    <property type="match status" value="1"/>
</dbReference>
<dbReference type="PROSITE" id="PS50109">
    <property type="entry name" value="HIS_KIN"/>
    <property type="match status" value="1"/>
</dbReference>
<keyword evidence="11" id="KW-1185">Reference proteome</keyword>
<dbReference type="Gene3D" id="3.30.565.10">
    <property type="entry name" value="Histidine kinase-like ATPase, C-terminal domain"/>
    <property type="match status" value="1"/>
</dbReference>
<dbReference type="RefSeq" id="WP_162444907.1">
    <property type="nucleotide sequence ID" value="NZ_CP048222.1"/>
</dbReference>
<dbReference type="KEGG" id="rhoz:GXP67_20755"/>
<dbReference type="PROSITE" id="PS50112">
    <property type="entry name" value="PAS"/>
    <property type="match status" value="2"/>
</dbReference>
<dbReference type="CDD" id="cd00130">
    <property type="entry name" value="PAS"/>
    <property type="match status" value="3"/>
</dbReference>
<dbReference type="CDD" id="cd00082">
    <property type="entry name" value="HisKA"/>
    <property type="match status" value="1"/>
</dbReference>
<dbReference type="SMART" id="SM00091">
    <property type="entry name" value="PAS"/>
    <property type="match status" value="7"/>
</dbReference>
<dbReference type="PROSITE" id="PS50113">
    <property type="entry name" value="PAC"/>
    <property type="match status" value="2"/>
</dbReference>
<evidence type="ECO:0000256" key="3">
    <source>
        <dbReference type="ARBA" id="ARBA00022553"/>
    </source>
</evidence>
<dbReference type="EMBL" id="CP048222">
    <property type="protein sequence ID" value="QHT68906.1"/>
    <property type="molecule type" value="Genomic_DNA"/>
</dbReference>
<feature type="domain" description="PAC" evidence="9">
    <location>
        <begin position="964"/>
        <end position="1016"/>
    </location>
</feature>
<evidence type="ECO:0000256" key="2">
    <source>
        <dbReference type="ARBA" id="ARBA00012438"/>
    </source>
</evidence>
<comment type="catalytic activity">
    <reaction evidence="1">
        <text>ATP + protein L-histidine = ADP + protein N-phospho-L-histidine.</text>
        <dbReference type="EC" id="2.7.13.3"/>
    </reaction>
</comment>
<dbReference type="InterPro" id="IPR035965">
    <property type="entry name" value="PAS-like_dom_sf"/>
</dbReference>
<evidence type="ECO:0000259" key="9">
    <source>
        <dbReference type="PROSITE" id="PS50113"/>
    </source>
</evidence>
<dbReference type="InterPro" id="IPR004358">
    <property type="entry name" value="Sig_transdc_His_kin-like_C"/>
</dbReference>
<evidence type="ECO:0000259" key="8">
    <source>
        <dbReference type="PROSITE" id="PS50112"/>
    </source>
</evidence>
<dbReference type="FunFam" id="3.30.450.20:FF:000099">
    <property type="entry name" value="Sensory box sensor histidine kinase"/>
    <property type="match status" value="2"/>
</dbReference>
<evidence type="ECO:0000313" key="11">
    <source>
        <dbReference type="Proteomes" id="UP000480178"/>
    </source>
</evidence>
<sequence>MTRTDIITPAMLKVFETLPDLYLILSPELHILTASNAYLAATFTKREEITGKYIFDVFPEKTTIPGVHSIGNLYASLQEALTTRQPHQMAMQRYDLSQSLDEVSQVEKYWQILNTPVLDDSGHNILYIIHKVNNVTTLVLNQRQVEASSIREQAALDEANLQRKKLQDLFMQAPALIASVKGLTCIFDLVNPPFQELFPGRSLLGQPFIEAIPEMKGQFIMDVFERVYQTGETYNGLEIPIRLHSRDQGAWETRYFTMNCQATRDVAGNILGAILFAYDVTENVRMRNALEQLNQKLEDQVASRTQELKIAQDATEIERSKLYHLLMQAPALICIFEGPEHIFRLANPSYQQLVGDRPILGRSIAQAMPELAGQPIFGLLDKVYQTGESYYAYEMLVQLDHTNSGTLGENYYNFVYQPTRNLEGQIDGILVFAYEVTQQVLARKQVEKNEEHLQQLNAALAASNEELSATNEELSTIKVTLEQLNGELERRVTERTQELRLAQKEIEHQKDRLERFFMQAPVAICVLNGPTMVFELVNSYYQRFFQGRNLLGKPLIEALPELKGQSIQTILEKVYRTGETFEGREVLVPSIRYEGGPVEDSYFTFIYQARHNEKGQADGILVIAYEVTEQVLARRKVEESEKQLRLITDALPVLIGYLDKEEKYRFANRAYESWFNQDPDFLLGRAVREVVGEKAYLGVKKYIDRALSGERLDFEARMPYRENFVKHIRTSYVPDIQNGEVAGFYTLVTDVTEQVEARQKVEESELRFRTLLESIPQITWTALPTGEINFYNERWYDYSGSNYEATKEWGWKLFIHQDDLAATLKTYQQSLSTGEAFKSEFRLRRKQDGEYRWHLSRALPIRNEQDTITLWVGTATDIHEQKIIEQQLMESEQYFHMMADKAPVMIWITRPDGYCTYLNKPWFDYTGQTEDEATGLGWTLATHPEDAEKASNVFMEANENRTEFRLSYRLRRKDGTYRWFTDVGLPRFSHTGEFEGYVGAVLDIHEQKMAEDALQMSTRQLAAINEDLAAANQEIQASNHELSISNQQLIYMNADLDNFIYTASHDLKSPIVNIEGLMKFLMRQLPKEILEGERTNKTISYIQESIERFKHTIANLTEVVKLQKENSQPMTWVDLDKLLHEVKLDLTTEIKKSKARIVVDVSQCPHIQFSEKNLRSTLYNLLSNAIKYRSPERRPEIYIHCGQNEEYQILTIQDNGLGMNLTGDQKLFSMFRRLHTHVEGSGIGLYMVKRMIENSGGKIEVESKVDVGSTFKVYFKRPHQPKP</sequence>
<keyword evidence="4" id="KW-0808">Transferase</keyword>
<dbReference type="NCBIfam" id="TIGR00229">
    <property type="entry name" value="sensory_box"/>
    <property type="match status" value="3"/>
</dbReference>
<reference evidence="10 11" key="1">
    <citation type="submission" date="2020-01" db="EMBL/GenBank/DDBJ databases">
        <authorList>
            <person name="Kim M.K."/>
        </authorList>
    </citation>
    <scope>NUCLEOTIDE SEQUENCE [LARGE SCALE GENOMIC DNA]</scope>
    <source>
        <strain evidence="10 11">172606-1</strain>
    </source>
</reference>
<dbReference type="Gene3D" id="1.10.287.130">
    <property type="match status" value="1"/>
</dbReference>
<dbReference type="Pfam" id="PF02518">
    <property type="entry name" value="HATPase_c"/>
    <property type="match status" value="1"/>
</dbReference>
<evidence type="ECO:0000313" key="10">
    <source>
        <dbReference type="EMBL" id="QHT68906.1"/>
    </source>
</evidence>
<dbReference type="InterPro" id="IPR000014">
    <property type="entry name" value="PAS"/>
</dbReference>
<dbReference type="InterPro" id="IPR000700">
    <property type="entry name" value="PAS-assoc_C"/>
</dbReference>
<dbReference type="SMART" id="SM00086">
    <property type="entry name" value="PAC"/>
    <property type="match status" value="4"/>
</dbReference>
<dbReference type="SUPFAM" id="SSF55785">
    <property type="entry name" value="PYP-like sensor domain (PAS domain)"/>
    <property type="match status" value="7"/>
</dbReference>
<feature type="domain" description="PAS" evidence="8">
    <location>
        <begin position="891"/>
        <end position="961"/>
    </location>
</feature>
<dbReference type="GO" id="GO:0000155">
    <property type="term" value="F:phosphorelay sensor kinase activity"/>
    <property type="evidence" value="ECO:0007669"/>
    <property type="project" value="InterPro"/>
</dbReference>
<evidence type="ECO:0000256" key="4">
    <source>
        <dbReference type="ARBA" id="ARBA00022679"/>
    </source>
</evidence>
<dbReference type="InterPro" id="IPR003661">
    <property type="entry name" value="HisK_dim/P_dom"/>
</dbReference>